<dbReference type="Proteomes" id="UP000193623">
    <property type="component" value="Unassembled WGS sequence"/>
</dbReference>
<sequence>MTAAQDWALRHLPLTRSALARLDTDGLQVALDMDRSAAAEGLAAALAEAGVTALWGQDADVVIGAAQVTINGTVHALDATALGHLYAIEIGLGQAAVMALLDITNLQIAGRPVGVIGYDPAGRSIAAHARAMGARVTVIDADPVAAVRALHDCHDVGDGAAVRTVDVVFVTSARAAALVMAHADHLRPDTLIANTSPHVGPRNFADLNPATDVRAHVTEHTRSDSSCIKLIAQGAPLQTAAAQGLPLEGRDVLFALALSTLHHRTSPDPLTAAERDVAADILTHKT</sequence>
<comment type="similarity">
    <text evidence="2">Belongs to the adenosylhomocysteinase family.</text>
</comment>
<dbReference type="EC" id="3.3.1.1" evidence="6"/>
<dbReference type="SMART" id="SM00997">
    <property type="entry name" value="AdoHcyase_NAD"/>
    <property type="match status" value="1"/>
</dbReference>
<gene>
    <name evidence="6" type="primary">ahcY_2</name>
    <name evidence="6" type="ORF">PSJ8397_01121</name>
</gene>
<dbReference type="GO" id="GO:0033353">
    <property type="term" value="P:S-adenosylmethionine cycle"/>
    <property type="evidence" value="ECO:0007669"/>
    <property type="project" value="TreeGrafter"/>
</dbReference>
<dbReference type="InterPro" id="IPR036291">
    <property type="entry name" value="NAD(P)-bd_dom_sf"/>
</dbReference>
<keyword evidence="3" id="KW-0554">One-carbon metabolism</keyword>
<proteinExistence type="inferred from homology"/>
<keyword evidence="7" id="KW-1185">Reference proteome</keyword>
<evidence type="ECO:0000256" key="1">
    <source>
        <dbReference type="ARBA" id="ARBA00001911"/>
    </source>
</evidence>
<name>A0A1Y5RYL1_9RHOB</name>
<dbReference type="SUPFAM" id="SSF51735">
    <property type="entry name" value="NAD(P)-binding Rossmann-fold domains"/>
    <property type="match status" value="1"/>
</dbReference>
<dbReference type="Gene3D" id="3.40.50.720">
    <property type="entry name" value="NAD(P)-binding Rossmann-like Domain"/>
    <property type="match status" value="1"/>
</dbReference>
<feature type="domain" description="S-adenosyl-L-homocysteine hydrolase NAD binding" evidence="5">
    <location>
        <begin position="88"/>
        <end position="244"/>
    </location>
</feature>
<protein>
    <submittedName>
        <fullName evidence="6">Adenosylhomocysteinase</fullName>
        <ecNumber evidence="6">3.3.1.1</ecNumber>
    </submittedName>
</protein>
<dbReference type="PANTHER" id="PTHR23420:SF0">
    <property type="entry name" value="ADENOSYLHOMOCYSTEINASE"/>
    <property type="match status" value="1"/>
</dbReference>
<comment type="cofactor">
    <cofactor evidence="1">
        <name>NAD(+)</name>
        <dbReference type="ChEBI" id="CHEBI:57540"/>
    </cofactor>
</comment>
<evidence type="ECO:0000256" key="4">
    <source>
        <dbReference type="ARBA" id="ARBA00023027"/>
    </source>
</evidence>
<evidence type="ECO:0000256" key="2">
    <source>
        <dbReference type="ARBA" id="ARBA00007122"/>
    </source>
</evidence>
<dbReference type="Pfam" id="PF00670">
    <property type="entry name" value="AdoHcyase_NAD"/>
    <property type="match status" value="1"/>
</dbReference>
<dbReference type="GO" id="GO:0006730">
    <property type="term" value="P:one-carbon metabolic process"/>
    <property type="evidence" value="ECO:0007669"/>
    <property type="project" value="UniProtKB-KW"/>
</dbReference>
<dbReference type="PANTHER" id="PTHR23420">
    <property type="entry name" value="ADENOSYLHOMOCYSTEINASE"/>
    <property type="match status" value="1"/>
</dbReference>
<dbReference type="GO" id="GO:0004013">
    <property type="term" value="F:adenosylhomocysteinase activity"/>
    <property type="evidence" value="ECO:0007669"/>
    <property type="project" value="TreeGrafter"/>
</dbReference>
<reference evidence="6 7" key="1">
    <citation type="submission" date="2017-03" db="EMBL/GenBank/DDBJ databases">
        <authorList>
            <person name="Afonso C.L."/>
            <person name="Miller P.J."/>
            <person name="Scott M.A."/>
            <person name="Spackman E."/>
            <person name="Goraichik I."/>
            <person name="Dimitrov K.M."/>
            <person name="Suarez D.L."/>
            <person name="Swayne D.E."/>
        </authorList>
    </citation>
    <scope>NUCLEOTIDE SEQUENCE [LARGE SCALE GENOMIC DNA]</scope>
    <source>
        <strain evidence="6 7">CECT 8397</strain>
    </source>
</reference>
<dbReference type="InterPro" id="IPR000043">
    <property type="entry name" value="Adenosylhomocysteinase-like"/>
</dbReference>
<dbReference type="GO" id="GO:0005829">
    <property type="term" value="C:cytosol"/>
    <property type="evidence" value="ECO:0007669"/>
    <property type="project" value="TreeGrafter"/>
</dbReference>
<evidence type="ECO:0000256" key="3">
    <source>
        <dbReference type="ARBA" id="ARBA00022563"/>
    </source>
</evidence>
<dbReference type="EMBL" id="FWFT01000002">
    <property type="protein sequence ID" value="SLN27122.1"/>
    <property type="molecule type" value="Genomic_DNA"/>
</dbReference>
<dbReference type="InterPro" id="IPR015878">
    <property type="entry name" value="Ado_hCys_hydrolase_NAD-bd"/>
</dbReference>
<dbReference type="Gene3D" id="3.40.50.1480">
    <property type="entry name" value="Adenosylhomocysteinase-like"/>
    <property type="match status" value="1"/>
</dbReference>
<dbReference type="AlphaFoldDB" id="A0A1Y5RYL1"/>
<evidence type="ECO:0000313" key="7">
    <source>
        <dbReference type="Proteomes" id="UP000193623"/>
    </source>
</evidence>
<evidence type="ECO:0000259" key="5">
    <source>
        <dbReference type="SMART" id="SM00997"/>
    </source>
</evidence>
<organism evidence="6 7">
    <name type="scientific">Pseudooctadecabacter jejudonensis</name>
    <dbReference type="NCBI Taxonomy" id="1391910"/>
    <lineage>
        <taxon>Bacteria</taxon>
        <taxon>Pseudomonadati</taxon>
        <taxon>Pseudomonadota</taxon>
        <taxon>Alphaproteobacteria</taxon>
        <taxon>Rhodobacterales</taxon>
        <taxon>Paracoccaceae</taxon>
        <taxon>Pseudooctadecabacter</taxon>
    </lineage>
</organism>
<accession>A0A1Y5RYL1</accession>
<dbReference type="InterPro" id="IPR042172">
    <property type="entry name" value="Adenosylhomocyst_ase-like_sf"/>
</dbReference>
<dbReference type="RefSeq" id="WP_085863596.1">
    <property type="nucleotide sequence ID" value="NZ_FWFT01000002.1"/>
</dbReference>
<keyword evidence="4" id="KW-0520">NAD</keyword>
<dbReference type="OrthoDB" id="9802717at2"/>
<evidence type="ECO:0000313" key="6">
    <source>
        <dbReference type="EMBL" id="SLN27122.1"/>
    </source>
</evidence>
<keyword evidence="6" id="KW-0378">Hydrolase</keyword>